<evidence type="ECO:0000313" key="2">
    <source>
        <dbReference type="EMBL" id="RGP03800.1"/>
    </source>
</evidence>
<protein>
    <recommendedName>
        <fullName evidence="4">DNA-binding protein</fullName>
    </recommendedName>
</protein>
<comment type="caution">
    <text evidence="2">The sequence shown here is derived from an EMBL/GenBank/DDBJ whole genome shotgun (WGS) entry which is preliminary data.</text>
</comment>
<evidence type="ECO:0000313" key="3">
    <source>
        <dbReference type="Proteomes" id="UP000261031"/>
    </source>
</evidence>
<dbReference type="Proteomes" id="UP000261031">
    <property type="component" value="Unassembled WGS sequence"/>
</dbReference>
<feature type="region of interest" description="Disordered" evidence="1">
    <location>
        <begin position="130"/>
        <end position="152"/>
    </location>
</feature>
<sequence length="152" mass="16943">MGNVMMMTISELAERCEGVVSAAGIKKALVDGRIRGHQQDGPGTLWLADPTDPKVAGWIEEADRRHAAAPSRTDLERRIAGLERELAEEGERNLRLLQRALDAEAHARDMAEEHAREVAEMAWRYERLARQRAAETPSKPAKRSVYGGFRTA</sequence>
<evidence type="ECO:0008006" key="4">
    <source>
        <dbReference type="Google" id="ProtNLM"/>
    </source>
</evidence>
<gene>
    <name evidence="2" type="ORF">DXA79_04900</name>
</gene>
<evidence type="ECO:0000256" key="1">
    <source>
        <dbReference type="SAM" id="MobiDB-lite"/>
    </source>
</evidence>
<dbReference type="EMBL" id="QSWD01000002">
    <property type="protein sequence ID" value="RGP03800.1"/>
    <property type="molecule type" value="Genomic_DNA"/>
</dbReference>
<proteinExistence type="predicted"/>
<dbReference type="AlphaFoldDB" id="A0A3E5HQ13"/>
<organism evidence="2 3">
    <name type="scientific">Bifidobacterium pseudocatenulatum</name>
    <dbReference type="NCBI Taxonomy" id="28026"/>
    <lineage>
        <taxon>Bacteria</taxon>
        <taxon>Bacillati</taxon>
        <taxon>Actinomycetota</taxon>
        <taxon>Actinomycetes</taxon>
        <taxon>Bifidobacteriales</taxon>
        <taxon>Bifidobacteriaceae</taxon>
        <taxon>Bifidobacterium</taxon>
    </lineage>
</organism>
<accession>A0A3E5HQ13</accession>
<dbReference type="RefSeq" id="WP_117612003.1">
    <property type="nucleotide sequence ID" value="NZ_JAQEVG010000002.1"/>
</dbReference>
<name>A0A3E5HQ13_BIFPS</name>
<reference evidence="2 3" key="1">
    <citation type="submission" date="2018-08" db="EMBL/GenBank/DDBJ databases">
        <title>A genome reference for cultivated species of the human gut microbiota.</title>
        <authorList>
            <person name="Zou Y."/>
            <person name="Xue W."/>
            <person name="Luo G."/>
        </authorList>
    </citation>
    <scope>NUCLEOTIDE SEQUENCE [LARGE SCALE GENOMIC DNA]</scope>
    <source>
        <strain evidence="2 3">OF05-12</strain>
    </source>
</reference>